<dbReference type="EMBL" id="UINC01000573">
    <property type="protein sequence ID" value="SUZ57691.1"/>
    <property type="molecule type" value="Genomic_DNA"/>
</dbReference>
<name>A0A381NSW5_9ZZZZ</name>
<evidence type="ECO:0000313" key="1">
    <source>
        <dbReference type="EMBL" id="SUZ57691.1"/>
    </source>
</evidence>
<protein>
    <submittedName>
        <fullName evidence="1">Uncharacterized protein</fullName>
    </submittedName>
</protein>
<organism evidence="1">
    <name type="scientific">marine metagenome</name>
    <dbReference type="NCBI Taxonomy" id="408172"/>
    <lineage>
        <taxon>unclassified sequences</taxon>
        <taxon>metagenomes</taxon>
        <taxon>ecological metagenomes</taxon>
    </lineage>
</organism>
<reference evidence="1" key="1">
    <citation type="submission" date="2018-05" db="EMBL/GenBank/DDBJ databases">
        <authorList>
            <person name="Lanie J.A."/>
            <person name="Ng W.-L."/>
            <person name="Kazmierczak K.M."/>
            <person name="Andrzejewski T.M."/>
            <person name="Davidsen T.M."/>
            <person name="Wayne K.J."/>
            <person name="Tettelin H."/>
            <person name="Glass J.I."/>
            <person name="Rusch D."/>
            <person name="Podicherti R."/>
            <person name="Tsui H.-C.T."/>
            <person name="Winkler M.E."/>
        </authorList>
    </citation>
    <scope>NUCLEOTIDE SEQUENCE</scope>
</reference>
<accession>A0A381NSW5</accession>
<gene>
    <name evidence="1" type="ORF">METZ01_LOCUS10545</name>
</gene>
<proteinExistence type="predicted"/>
<sequence>MYIYKTVTMLQTLVENHANALIKANGITDENIEDMSTIPGWGCFWTQMIYDGKAKAAANAGDTQAQSYSYNRISEIWFVT</sequence>
<dbReference type="AlphaFoldDB" id="A0A381NSW5"/>